<gene>
    <name evidence="1" type="ORF">PRL19_10055</name>
</gene>
<dbReference type="RefSeq" id="WP_273742850.1">
    <property type="nucleotide sequence ID" value="NZ_CP117466.1"/>
</dbReference>
<reference evidence="1 2" key="1">
    <citation type="submission" date="2023-02" db="EMBL/GenBank/DDBJ databases">
        <title>Whole genome sequenc of Paracoccus marcusii MBLB0836.</title>
        <authorList>
            <person name="Seo M.-J."/>
            <person name="Cho E.-S."/>
            <person name="Hwang C.Y."/>
        </authorList>
    </citation>
    <scope>NUCLEOTIDE SEQUENCE [LARGE SCALE GENOMIC DNA]</scope>
    <source>
        <strain evidence="1 2">MBLB0836</strain>
    </source>
</reference>
<protein>
    <submittedName>
        <fullName evidence="1">Uncharacterized protein</fullName>
    </submittedName>
</protein>
<keyword evidence="2" id="KW-1185">Reference proteome</keyword>
<evidence type="ECO:0000313" key="2">
    <source>
        <dbReference type="Proteomes" id="UP001216899"/>
    </source>
</evidence>
<evidence type="ECO:0000313" key="1">
    <source>
        <dbReference type="EMBL" id="WDA11643.1"/>
    </source>
</evidence>
<dbReference type="EMBL" id="CP117466">
    <property type="protein sequence ID" value="WDA11643.1"/>
    <property type="molecule type" value="Genomic_DNA"/>
</dbReference>
<proteinExistence type="predicted"/>
<dbReference type="Proteomes" id="UP001216899">
    <property type="component" value="Chromosome"/>
</dbReference>
<accession>A0ABY7UNX9</accession>
<sequence length="102" mass="11134">MIRTPLPPVLYLVARDYGDLGIGSPDITPSRDKAYDQFTCATDAGEPVGVWQITTADGLPAGITDVTDAFERELQDVCIKRDLDFPAVRRLEDNPALKLAAE</sequence>
<organism evidence="1 2">
    <name type="scientific">Paracoccus marcusii</name>
    <dbReference type="NCBI Taxonomy" id="59779"/>
    <lineage>
        <taxon>Bacteria</taxon>
        <taxon>Pseudomonadati</taxon>
        <taxon>Pseudomonadota</taxon>
        <taxon>Alphaproteobacteria</taxon>
        <taxon>Rhodobacterales</taxon>
        <taxon>Paracoccaceae</taxon>
        <taxon>Paracoccus</taxon>
    </lineage>
</organism>
<name>A0ABY7UNX9_9RHOB</name>